<evidence type="ECO:0000256" key="3">
    <source>
        <dbReference type="ARBA" id="ARBA00012662"/>
    </source>
</evidence>
<evidence type="ECO:0000256" key="5">
    <source>
        <dbReference type="ARBA" id="ARBA00022801"/>
    </source>
</evidence>
<keyword evidence="10" id="KW-1185">Reference proteome</keyword>
<keyword evidence="6" id="KW-0326">Glycosidase</keyword>
<feature type="signal peptide" evidence="7">
    <location>
        <begin position="1"/>
        <end position="23"/>
    </location>
</feature>
<dbReference type="Gene3D" id="2.60.40.1180">
    <property type="entry name" value="Golgi alpha-mannosidase II"/>
    <property type="match status" value="1"/>
</dbReference>
<evidence type="ECO:0000256" key="4">
    <source>
        <dbReference type="ARBA" id="ARBA00022729"/>
    </source>
</evidence>
<evidence type="ECO:0000313" key="9">
    <source>
        <dbReference type="EMBL" id="SFP07393.1"/>
    </source>
</evidence>
<evidence type="ECO:0000313" key="10">
    <source>
        <dbReference type="Proteomes" id="UP000199306"/>
    </source>
</evidence>
<sequence>MKKRILLLFKTITLLLAAILSNAQSDPAALQSWKDQKYSMFIHWGSIYSVLGGVWKGQPVSRGLSEQIQAHAGIYSDTYAKVAKQFNPELWNADSVVLLAKRAGMRSIVITTKHHDGFCMFKTNTTDFNVFDATPFKKDVVRDLSEACKRHGIRLGLYFSLIDWRFPQAMPISSHNSDQVTPELHEYNKKQVTELLSNYGTISELWFDMGSQSIQQSKELRDLVHKLQPNCMVSSRLGNDMGDFNVMGDNQEPDYIIGVPWQSPASFFDETWGYRSWQKRGSEEDKFNEKLTSLIKVVSRGGNYLLNIGPKGDGSVVDFEKNVLLKIGAWLNRNAEAIYGTGMDPFHVTFDWGQVTSRPDKLYLHLLKNPEQGAILLPGIKGKISKIYVLDEKEKTAIFKESKNGITITVPKNLKSGEGFKVLAVEFKNGYSVDPANVVQASGNELTLNGHNAFKYYSNSGIDYNSRFKSTVKEVWTLQSALNTNLSPYLIYSNQEKGKEIDVTFNNKVQTVKLDGEDALVLENDLMGLTWGHIYLAGPFSSGIDEVPGKIGEIDPSKGWPGSSNKPWEVKSNWKNDVVYSLPAETYEGYYLLQDINSPKDQSILVEITSGDGVLVMLNGKELFVHNNPAKAESQKDIIMLPLKSGKNQLLVKVSNTFKKNIPVSINTNIQQVLYRKALDQFSLQKMQFYPLSWQLHNAPTLHQTLNLPNLSLKLQKK</sequence>
<dbReference type="SMART" id="SM00812">
    <property type="entry name" value="Alpha_L_fucos"/>
    <property type="match status" value="1"/>
</dbReference>
<accession>A0A1I5MD07</accession>
<dbReference type="GO" id="GO:0006004">
    <property type="term" value="P:fucose metabolic process"/>
    <property type="evidence" value="ECO:0007669"/>
    <property type="project" value="InterPro"/>
</dbReference>
<keyword evidence="4 7" id="KW-0732">Signal</keyword>
<feature type="chain" id="PRO_5011442093" description="alpha-L-fucosidase" evidence="7">
    <location>
        <begin position="24"/>
        <end position="718"/>
    </location>
</feature>
<dbReference type="GO" id="GO:0005764">
    <property type="term" value="C:lysosome"/>
    <property type="evidence" value="ECO:0007669"/>
    <property type="project" value="TreeGrafter"/>
</dbReference>
<name>A0A1I5MD07_9BACT</name>
<evidence type="ECO:0000256" key="1">
    <source>
        <dbReference type="ARBA" id="ARBA00004071"/>
    </source>
</evidence>
<keyword evidence="5" id="KW-0378">Hydrolase</keyword>
<dbReference type="STRING" id="1079859.SAMN04515674_101246"/>
<dbReference type="OrthoDB" id="974797at2"/>
<dbReference type="InterPro" id="IPR057739">
    <property type="entry name" value="Glyco_hydro_29_N"/>
</dbReference>
<dbReference type="InterPro" id="IPR013780">
    <property type="entry name" value="Glyco_hydro_b"/>
</dbReference>
<evidence type="ECO:0000256" key="6">
    <source>
        <dbReference type="ARBA" id="ARBA00023295"/>
    </source>
</evidence>
<dbReference type="AlphaFoldDB" id="A0A1I5MD07"/>
<dbReference type="RefSeq" id="WP_092010889.1">
    <property type="nucleotide sequence ID" value="NZ_FOXH01000001.1"/>
</dbReference>
<comment type="similarity">
    <text evidence="2">Belongs to the glycosyl hydrolase 29 family.</text>
</comment>
<evidence type="ECO:0000259" key="8">
    <source>
        <dbReference type="Pfam" id="PF01120"/>
    </source>
</evidence>
<dbReference type="Gene3D" id="3.20.20.80">
    <property type="entry name" value="Glycosidases"/>
    <property type="match status" value="1"/>
</dbReference>
<dbReference type="InterPro" id="IPR016286">
    <property type="entry name" value="FUC_metazoa-typ"/>
</dbReference>
<evidence type="ECO:0000256" key="2">
    <source>
        <dbReference type="ARBA" id="ARBA00007951"/>
    </source>
</evidence>
<dbReference type="PANTHER" id="PTHR10030:SF37">
    <property type="entry name" value="ALPHA-L-FUCOSIDASE-RELATED"/>
    <property type="match status" value="1"/>
</dbReference>
<gene>
    <name evidence="9" type="ORF">SAMN04515674_101246</name>
</gene>
<protein>
    <recommendedName>
        <fullName evidence="3">alpha-L-fucosidase</fullName>
        <ecNumber evidence="3">3.2.1.51</ecNumber>
    </recommendedName>
</protein>
<dbReference type="GO" id="GO:0016139">
    <property type="term" value="P:glycoside catabolic process"/>
    <property type="evidence" value="ECO:0007669"/>
    <property type="project" value="TreeGrafter"/>
</dbReference>
<dbReference type="SUPFAM" id="SSF51445">
    <property type="entry name" value="(Trans)glycosidases"/>
    <property type="match status" value="1"/>
</dbReference>
<comment type="function">
    <text evidence="1">Alpha-L-fucosidase is responsible for hydrolyzing the alpha-1,6-linked fucose joined to the reducing-end N-acetylglucosamine of the carbohydrate moieties of glycoproteins.</text>
</comment>
<dbReference type="InterPro" id="IPR017853">
    <property type="entry name" value="GH"/>
</dbReference>
<dbReference type="Proteomes" id="UP000199306">
    <property type="component" value="Unassembled WGS sequence"/>
</dbReference>
<evidence type="ECO:0000256" key="7">
    <source>
        <dbReference type="SAM" id="SignalP"/>
    </source>
</evidence>
<organism evidence="9 10">
    <name type="scientific">Pseudarcicella hirudinis</name>
    <dbReference type="NCBI Taxonomy" id="1079859"/>
    <lineage>
        <taxon>Bacteria</taxon>
        <taxon>Pseudomonadati</taxon>
        <taxon>Bacteroidota</taxon>
        <taxon>Cytophagia</taxon>
        <taxon>Cytophagales</taxon>
        <taxon>Flectobacillaceae</taxon>
        <taxon>Pseudarcicella</taxon>
    </lineage>
</organism>
<reference evidence="9 10" key="1">
    <citation type="submission" date="2016-10" db="EMBL/GenBank/DDBJ databases">
        <authorList>
            <person name="de Groot N.N."/>
        </authorList>
    </citation>
    <scope>NUCLEOTIDE SEQUENCE [LARGE SCALE GENOMIC DNA]</scope>
    <source>
        <strain evidence="10">E92,LMG 26720,CCM 7988</strain>
    </source>
</reference>
<dbReference type="PRINTS" id="PR00741">
    <property type="entry name" value="GLHYDRLASE29"/>
</dbReference>
<dbReference type="PANTHER" id="PTHR10030">
    <property type="entry name" value="ALPHA-L-FUCOSIDASE"/>
    <property type="match status" value="1"/>
</dbReference>
<dbReference type="GO" id="GO:0004560">
    <property type="term" value="F:alpha-L-fucosidase activity"/>
    <property type="evidence" value="ECO:0007669"/>
    <property type="project" value="InterPro"/>
</dbReference>
<dbReference type="EC" id="3.2.1.51" evidence="3"/>
<proteinExistence type="inferred from homology"/>
<feature type="domain" description="Glycoside hydrolase family 29 N-terminal" evidence="8">
    <location>
        <begin position="25"/>
        <end position="336"/>
    </location>
</feature>
<dbReference type="EMBL" id="FOXH01000001">
    <property type="protein sequence ID" value="SFP07393.1"/>
    <property type="molecule type" value="Genomic_DNA"/>
</dbReference>
<dbReference type="InterPro" id="IPR000933">
    <property type="entry name" value="Glyco_hydro_29"/>
</dbReference>
<dbReference type="Pfam" id="PF01120">
    <property type="entry name" value="Alpha_L_fucos"/>
    <property type="match status" value="1"/>
</dbReference>